<organism evidence="2 3">
    <name type="scientific">Faecalibacter bovis</name>
    <dbReference type="NCBI Taxonomy" id="2898187"/>
    <lineage>
        <taxon>Bacteria</taxon>
        <taxon>Pseudomonadati</taxon>
        <taxon>Bacteroidota</taxon>
        <taxon>Flavobacteriia</taxon>
        <taxon>Flavobacteriales</taxon>
        <taxon>Weeksellaceae</taxon>
        <taxon>Faecalibacter</taxon>
    </lineage>
</organism>
<evidence type="ECO:0000259" key="1">
    <source>
        <dbReference type="Pfam" id="PF12728"/>
    </source>
</evidence>
<name>A0ABX7XAJ2_9FLAO</name>
<dbReference type="Pfam" id="PF12728">
    <property type="entry name" value="HTH_17"/>
    <property type="match status" value="1"/>
</dbReference>
<dbReference type="InterPro" id="IPR041657">
    <property type="entry name" value="HTH_17"/>
</dbReference>
<feature type="domain" description="Helix-turn-helix" evidence="1">
    <location>
        <begin position="35"/>
        <end position="84"/>
    </location>
</feature>
<keyword evidence="3" id="KW-1185">Reference proteome</keyword>
<reference evidence="2 3" key="1">
    <citation type="journal article" date="2021" name="Int. J. Syst. Evol. Microbiol.">
        <title>Faecalibacter bovis sp. nov., isolated from cow faeces.</title>
        <authorList>
            <person name="Li F."/>
            <person name="Zhao W."/>
            <person name="Hong Q."/>
            <person name="Shao Q."/>
            <person name="Song J."/>
            <person name="Yang S."/>
        </authorList>
    </citation>
    <scope>NUCLEOTIDE SEQUENCE [LARGE SCALE GENOMIC DNA]</scope>
    <source>
        <strain evidence="2 3">ZY171143</strain>
    </source>
</reference>
<evidence type="ECO:0000313" key="3">
    <source>
        <dbReference type="Proteomes" id="UP000672011"/>
    </source>
</evidence>
<sequence length="90" mass="10866">MKKLKRIHPEDIQQIREMINSDLKQFVENNIKTRWLRTNEVCEQLGISISTLKQMRSNLQITYSRIGKVIYYDMEDIQNILEQNKVKRLN</sequence>
<reference evidence="3" key="2">
    <citation type="submission" date="2021-04" db="EMBL/GenBank/DDBJ databases">
        <title>Taxonomy of Flavobacteriaceae bacterium ZY171143.</title>
        <authorList>
            <person name="Li F."/>
        </authorList>
    </citation>
    <scope>NUCLEOTIDE SEQUENCE [LARGE SCALE GENOMIC DNA]</scope>
    <source>
        <strain evidence="3">ZY171143</strain>
    </source>
</reference>
<evidence type="ECO:0000313" key="2">
    <source>
        <dbReference type="EMBL" id="QTV04794.1"/>
    </source>
</evidence>
<dbReference type="InterPro" id="IPR009061">
    <property type="entry name" value="DNA-bd_dom_put_sf"/>
</dbReference>
<dbReference type="PANTHER" id="PTHR34585">
    <property type="match status" value="1"/>
</dbReference>
<dbReference type="RefSeq" id="WP_230475415.1">
    <property type="nucleotide sequence ID" value="NZ_CP072842.1"/>
</dbReference>
<proteinExistence type="predicted"/>
<dbReference type="SUPFAM" id="SSF46955">
    <property type="entry name" value="Putative DNA-binding domain"/>
    <property type="match status" value="1"/>
</dbReference>
<dbReference type="Proteomes" id="UP000672011">
    <property type="component" value="Chromosome"/>
</dbReference>
<protein>
    <submittedName>
        <fullName evidence="2">Helix-turn-helix domain-containing protein</fullName>
    </submittedName>
</protein>
<gene>
    <name evidence="2" type="ORF">J9309_08230</name>
</gene>
<accession>A0ABX7XAJ2</accession>
<dbReference type="EMBL" id="CP072842">
    <property type="protein sequence ID" value="QTV04794.1"/>
    <property type="molecule type" value="Genomic_DNA"/>
</dbReference>
<dbReference type="PANTHER" id="PTHR34585:SF22">
    <property type="entry name" value="HELIX-TURN-HELIX DOMAIN-CONTAINING PROTEIN"/>
    <property type="match status" value="1"/>
</dbReference>